<accession>A0A6P8YE48</accession>
<feature type="chain" id="PRO_5027918013" evidence="2">
    <location>
        <begin position="17"/>
        <end position="320"/>
    </location>
</feature>
<dbReference type="OrthoDB" id="6515429at2759"/>
<name>A0A6P8YE48_THRPL</name>
<keyword evidence="2" id="KW-0732">Signal</keyword>
<dbReference type="InterPro" id="IPR050468">
    <property type="entry name" value="Cuticle_Struct_Prot"/>
</dbReference>
<evidence type="ECO:0000256" key="2">
    <source>
        <dbReference type="SAM" id="SignalP"/>
    </source>
</evidence>
<organism evidence="4">
    <name type="scientific">Thrips palmi</name>
    <name type="common">Melon thrips</name>
    <dbReference type="NCBI Taxonomy" id="161013"/>
    <lineage>
        <taxon>Eukaryota</taxon>
        <taxon>Metazoa</taxon>
        <taxon>Ecdysozoa</taxon>
        <taxon>Arthropoda</taxon>
        <taxon>Hexapoda</taxon>
        <taxon>Insecta</taxon>
        <taxon>Pterygota</taxon>
        <taxon>Neoptera</taxon>
        <taxon>Paraneoptera</taxon>
        <taxon>Thysanoptera</taxon>
        <taxon>Terebrantia</taxon>
        <taxon>Thripoidea</taxon>
        <taxon>Thripidae</taxon>
        <taxon>Thrips</taxon>
    </lineage>
</organism>
<sequence length="320" mass="32877">MKAFFALSCLVAVAYARPGVLLNAPLAWNGVSSYAAGTPLSSQYHAQDELGQYSYGYAGGPSSKAETRTADGVTRGSFSYVDSHGLLQSRSYVSDPVNGFRVAASDLPVGPAPVAAAAPVAVASPVLAAAPVHVAAVPNPVADTVEVAAAKAQHYAAHVEARARNGDGIVLAAAPVAPVAAPVAVATPALAAAPVGVAGLQSQYHAQDELGQYSYGYAGGLSAKDEHKTADGITRGSFSYVDAHGLLQSRSYVSDPVNGFRVAASDLPVGPAPVAAAALLVLKESTQVKESLSCLQSSVEDKRTSFRYYMYEGELKPDKQ</sequence>
<dbReference type="PROSITE" id="PS51155">
    <property type="entry name" value="CHIT_BIND_RR_2"/>
    <property type="match status" value="2"/>
</dbReference>
<keyword evidence="3" id="KW-1185">Reference proteome</keyword>
<dbReference type="AlphaFoldDB" id="A0A6P8YE48"/>
<dbReference type="GO" id="GO:0062129">
    <property type="term" value="C:chitin-based extracellular matrix"/>
    <property type="evidence" value="ECO:0007669"/>
    <property type="project" value="TreeGrafter"/>
</dbReference>
<evidence type="ECO:0000313" key="4">
    <source>
        <dbReference type="RefSeq" id="XP_034237978.1"/>
    </source>
</evidence>
<dbReference type="KEGG" id="tpal:117643285"/>
<protein>
    <submittedName>
        <fullName evidence="4">Cuticle protein 19.8-like</fullName>
    </submittedName>
</protein>
<reference evidence="4" key="1">
    <citation type="submission" date="2025-08" db="UniProtKB">
        <authorList>
            <consortium name="RefSeq"/>
        </authorList>
    </citation>
    <scope>IDENTIFICATION</scope>
    <source>
        <tissue evidence="4">Total insect</tissue>
    </source>
</reference>
<dbReference type="FunCoup" id="A0A6P8YE48">
    <property type="interactions" value="38"/>
</dbReference>
<proteinExistence type="predicted"/>
<keyword evidence="1" id="KW-0193">Cuticle</keyword>
<dbReference type="GeneID" id="117643285"/>
<dbReference type="InterPro" id="IPR000618">
    <property type="entry name" value="Insect_cuticle"/>
</dbReference>
<dbReference type="PANTHER" id="PTHR10380:SF196">
    <property type="entry name" value="CUTICULAR PROTEIN 72EA"/>
    <property type="match status" value="1"/>
</dbReference>
<dbReference type="RefSeq" id="XP_034237978.1">
    <property type="nucleotide sequence ID" value="XM_034382087.1"/>
</dbReference>
<dbReference type="GO" id="GO:0008010">
    <property type="term" value="F:structural constituent of chitin-based larval cuticle"/>
    <property type="evidence" value="ECO:0007669"/>
    <property type="project" value="TreeGrafter"/>
</dbReference>
<dbReference type="InParanoid" id="A0A6P8YE48"/>
<gene>
    <name evidence="4" type="primary">LOC117643285</name>
</gene>
<dbReference type="Pfam" id="PF00379">
    <property type="entry name" value="Chitin_bind_4"/>
    <property type="match status" value="2"/>
</dbReference>
<feature type="signal peptide" evidence="2">
    <location>
        <begin position="1"/>
        <end position="16"/>
    </location>
</feature>
<dbReference type="Proteomes" id="UP000515158">
    <property type="component" value="Unplaced"/>
</dbReference>
<evidence type="ECO:0000256" key="1">
    <source>
        <dbReference type="PROSITE-ProRule" id="PRU00497"/>
    </source>
</evidence>
<evidence type="ECO:0000313" key="3">
    <source>
        <dbReference type="Proteomes" id="UP000515158"/>
    </source>
</evidence>
<dbReference type="PANTHER" id="PTHR10380">
    <property type="entry name" value="CUTICLE PROTEIN"/>
    <property type="match status" value="1"/>
</dbReference>